<proteinExistence type="inferred from homology"/>
<gene>
    <name evidence="8" type="ORF">DespoDRAFT_02778</name>
</gene>
<keyword evidence="2" id="KW-0227">DNA damage</keyword>
<dbReference type="FunFam" id="1.10.340.30:FF:000001">
    <property type="entry name" value="Endonuclease III"/>
    <property type="match status" value="1"/>
</dbReference>
<dbReference type="InterPro" id="IPR003265">
    <property type="entry name" value="HhH-GPD_domain"/>
</dbReference>
<keyword evidence="8" id="KW-0255">Endonuclease</keyword>
<dbReference type="GO" id="GO:0000703">
    <property type="term" value="F:oxidized pyrimidine nucleobase lesion DNA N-glycosylase activity"/>
    <property type="evidence" value="ECO:0007669"/>
    <property type="project" value="TreeGrafter"/>
</dbReference>
<dbReference type="InterPro" id="IPR004036">
    <property type="entry name" value="Endonuclease-III-like_CS2"/>
</dbReference>
<dbReference type="Pfam" id="PF00633">
    <property type="entry name" value="HHH"/>
    <property type="match status" value="1"/>
</dbReference>
<dbReference type="Pfam" id="PF00730">
    <property type="entry name" value="HhH-GPD"/>
    <property type="match status" value="1"/>
</dbReference>
<evidence type="ECO:0000256" key="1">
    <source>
        <dbReference type="ARBA" id="ARBA00008343"/>
    </source>
</evidence>
<dbReference type="Gene3D" id="1.10.340.30">
    <property type="entry name" value="Hypothetical protein, domain 2"/>
    <property type="match status" value="1"/>
</dbReference>
<accession>I5B539</accession>
<sequence>MTMAVDIAFFLGTLKQEVETYQVPVVELIAVQSRSAFKVLVATILSARTKDEVTAVAARRLLEKAPDPEALKALSISQIQELIFPVGFYKSKAQYLSKLPEALDAFQGQVPDEIDALVTLPGVGRKTANLVRAVAFDKDAICVDTHVHRIMNIWGYVKTKTPLDTEKALRKKLPKKFWKEVNRILVTFGQGTCRPVGPHCYRCVLEKHCPQIGVKPAKSPKKE</sequence>
<dbReference type="STRING" id="879212.DespoDRAFT_02778"/>
<dbReference type="Proteomes" id="UP000005778">
    <property type="component" value="Chromosome"/>
</dbReference>
<dbReference type="InterPro" id="IPR011257">
    <property type="entry name" value="DNA_glycosylase"/>
</dbReference>
<dbReference type="AlphaFoldDB" id="I5B539"/>
<dbReference type="PROSITE" id="PS01155">
    <property type="entry name" value="ENDONUCLEASE_III_2"/>
    <property type="match status" value="1"/>
</dbReference>
<keyword evidence="3" id="KW-0378">Hydrolase</keyword>
<dbReference type="GO" id="GO:0003677">
    <property type="term" value="F:DNA binding"/>
    <property type="evidence" value="ECO:0007669"/>
    <property type="project" value="InterPro"/>
</dbReference>
<name>I5B539_9BACT</name>
<evidence type="ECO:0000259" key="7">
    <source>
        <dbReference type="SMART" id="SM00478"/>
    </source>
</evidence>
<dbReference type="InterPro" id="IPR000445">
    <property type="entry name" value="HhH_motif"/>
</dbReference>
<dbReference type="PANTHER" id="PTHR43286:SF1">
    <property type="entry name" value="ENDONUCLEASE III-LIKE PROTEIN 1"/>
    <property type="match status" value="1"/>
</dbReference>
<keyword evidence="8" id="KW-0540">Nuclease</keyword>
<dbReference type="HOGENOM" id="CLU_012862_3_4_7"/>
<evidence type="ECO:0000256" key="5">
    <source>
        <dbReference type="ARBA" id="ARBA00023239"/>
    </source>
</evidence>
<evidence type="ECO:0000313" key="8">
    <source>
        <dbReference type="EMBL" id="EIM64602.1"/>
    </source>
</evidence>
<feature type="domain" description="HhH-GPD" evidence="7">
    <location>
        <begin position="45"/>
        <end position="191"/>
    </location>
</feature>
<comment type="similarity">
    <text evidence="1">Belongs to the Nth/MutY family.</text>
</comment>
<protein>
    <submittedName>
        <fullName evidence="8">Putative endoIII-related endonuclease</fullName>
    </submittedName>
</protein>
<evidence type="ECO:0000256" key="4">
    <source>
        <dbReference type="ARBA" id="ARBA00023204"/>
    </source>
</evidence>
<keyword evidence="5" id="KW-0456">Lyase</keyword>
<evidence type="ECO:0000256" key="3">
    <source>
        <dbReference type="ARBA" id="ARBA00022801"/>
    </source>
</evidence>
<dbReference type="eggNOG" id="COG0177">
    <property type="taxonomic scope" value="Bacteria"/>
</dbReference>
<dbReference type="GO" id="GO:0003906">
    <property type="term" value="F:DNA-(apurinic or apyrimidinic site) endonuclease activity"/>
    <property type="evidence" value="ECO:0007669"/>
    <property type="project" value="TreeGrafter"/>
</dbReference>
<dbReference type="EMBL" id="CM001488">
    <property type="protein sequence ID" value="EIM64602.1"/>
    <property type="molecule type" value="Genomic_DNA"/>
</dbReference>
<evidence type="ECO:0000256" key="2">
    <source>
        <dbReference type="ARBA" id="ARBA00022763"/>
    </source>
</evidence>
<dbReference type="InterPro" id="IPR023170">
    <property type="entry name" value="HhH_base_excis_C"/>
</dbReference>
<dbReference type="SMART" id="SM00478">
    <property type="entry name" value="ENDO3c"/>
    <property type="match status" value="1"/>
</dbReference>
<keyword evidence="4" id="KW-0234">DNA repair</keyword>
<reference evidence="8 9" key="1">
    <citation type="submission" date="2011-09" db="EMBL/GenBank/DDBJ databases">
        <authorList>
            <consortium name="US DOE Joint Genome Institute (JGI-PGF)"/>
            <person name="Lucas S."/>
            <person name="Han J."/>
            <person name="Lapidus A."/>
            <person name="Cheng J.-F."/>
            <person name="Goodwin L."/>
            <person name="Pitluck S."/>
            <person name="Peters L."/>
            <person name="Land M.L."/>
            <person name="Hauser L."/>
            <person name="Orellana R."/>
            <person name="Lovley D."/>
            <person name="Woyke T.J."/>
        </authorList>
    </citation>
    <scope>NUCLEOTIDE SEQUENCE [LARGE SCALE GENOMIC DNA]</scope>
    <source>
        <strain evidence="8 9">2ac9</strain>
    </source>
</reference>
<dbReference type="GO" id="GO:0006289">
    <property type="term" value="P:nucleotide-excision repair"/>
    <property type="evidence" value="ECO:0007669"/>
    <property type="project" value="TreeGrafter"/>
</dbReference>
<reference evidence="8 9" key="2">
    <citation type="submission" date="2012-02" db="EMBL/GenBank/DDBJ databases">
        <title>Improved High-Quality Draft sequence of Desulfobacter postgatei 2ac9.</title>
        <authorList>
            <consortium name="US DOE Joint Genome Institute"/>
            <person name="Lucas S."/>
            <person name="Han J."/>
            <person name="Lapidus A."/>
            <person name="Cheng J.-F."/>
            <person name="Goodwin L."/>
            <person name="Pitluck S."/>
            <person name="Peters L."/>
            <person name="Ovchinnikova G."/>
            <person name="Held B."/>
            <person name="Detter J.C."/>
            <person name="Han C."/>
            <person name="Tapia R."/>
            <person name="Land M."/>
            <person name="Hauser L."/>
            <person name="Kyrpides N."/>
            <person name="Ivanova N."/>
            <person name="Pagani I."/>
            <person name="Orellana R."/>
            <person name="Lovley D."/>
            <person name="Woyke T."/>
        </authorList>
    </citation>
    <scope>NUCLEOTIDE SEQUENCE [LARGE SCALE GENOMIC DNA]</scope>
    <source>
        <strain evidence="8 9">2ac9</strain>
    </source>
</reference>
<organism evidence="8 9">
    <name type="scientific">Desulfobacter postgatei 2ac9</name>
    <dbReference type="NCBI Taxonomy" id="879212"/>
    <lineage>
        <taxon>Bacteria</taxon>
        <taxon>Pseudomonadati</taxon>
        <taxon>Thermodesulfobacteriota</taxon>
        <taxon>Desulfobacteria</taxon>
        <taxon>Desulfobacterales</taxon>
        <taxon>Desulfobacteraceae</taxon>
        <taxon>Desulfobacter</taxon>
    </lineage>
</organism>
<dbReference type="PANTHER" id="PTHR43286">
    <property type="entry name" value="ENDONUCLEASE III-LIKE PROTEIN 1"/>
    <property type="match status" value="1"/>
</dbReference>
<dbReference type="Gene3D" id="1.10.1670.10">
    <property type="entry name" value="Helix-hairpin-Helix base-excision DNA repair enzymes (C-terminal)"/>
    <property type="match status" value="1"/>
</dbReference>
<dbReference type="CDD" id="cd00056">
    <property type="entry name" value="ENDO3c"/>
    <property type="match status" value="1"/>
</dbReference>
<evidence type="ECO:0000256" key="6">
    <source>
        <dbReference type="ARBA" id="ARBA00023295"/>
    </source>
</evidence>
<keyword evidence="9" id="KW-1185">Reference proteome</keyword>
<dbReference type="PIRSF" id="PIRSF001435">
    <property type="entry name" value="Nth"/>
    <property type="match status" value="1"/>
</dbReference>
<dbReference type="SUPFAM" id="SSF48150">
    <property type="entry name" value="DNA-glycosylase"/>
    <property type="match status" value="1"/>
</dbReference>
<keyword evidence="6" id="KW-0326">Glycosidase</keyword>
<evidence type="ECO:0000313" key="9">
    <source>
        <dbReference type="Proteomes" id="UP000005778"/>
    </source>
</evidence>
<dbReference type="GO" id="GO:0016829">
    <property type="term" value="F:lyase activity"/>
    <property type="evidence" value="ECO:0007669"/>
    <property type="project" value="UniProtKB-KW"/>
</dbReference>
<dbReference type="GO" id="GO:0006285">
    <property type="term" value="P:base-excision repair, AP site formation"/>
    <property type="evidence" value="ECO:0007669"/>
    <property type="project" value="TreeGrafter"/>
</dbReference>